<proteinExistence type="predicted"/>
<evidence type="ECO:0000313" key="7">
    <source>
        <dbReference type="Proteomes" id="UP000560470"/>
    </source>
</evidence>
<dbReference type="Proteomes" id="UP000560470">
    <property type="component" value="Unassembled WGS sequence"/>
</dbReference>
<dbReference type="InterPro" id="IPR051544">
    <property type="entry name" value="TPS_OM_transporter"/>
</dbReference>
<dbReference type="Pfam" id="PF08479">
    <property type="entry name" value="POTRA_2"/>
    <property type="match status" value="1"/>
</dbReference>
<keyword evidence="1" id="KW-0472">Membrane</keyword>
<reference evidence="6 7" key="1">
    <citation type="submission" date="2020-04" db="EMBL/GenBank/DDBJ databases">
        <title>Molecular characterization of pseudomonads from Agaricus bisporus reveal novel blotch 2 pathogens in Western Europe.</title>
        <authorList>
            <person name="Taparia T."/>
            <person name="Krijger M."/>
            <person name="Haynes E."/>
            <person name="Elpinstone J.G."/>
            <person name="Noble R."/>
            <person name="Van Der Wolf J."/>
        </authorList>
    </citation>
    <scope>NUCLEOTIDE SEQUENCE [LARGE SCALE GENOMIC DNA]</scope>
    <source>
        <strain evidence="6 7">B7002</strain>
    </source>
</reference>
<organism evidence="6 7">
    <name type="scientific">Pseudomonas edaphica</name>
    <dbReference type="NCBI Taxonomy" id="2006980"/>
    <lineage>
        <taxon>Bacteria</taxon>
        <taxon>Pseudomonadati</taxon>
        <taxon>Pseudomonadota</taxon>
        <taxon>Gammaproteobacteria</taxon>
        <taxon>Pseudomonadales</taxon>
        <taxon>Pseudomonadaceae</taxon>
        <taxon>Pseudomonas</taxon>
    </lineage>
</organism>
<dbReference type="InterPro" id="IPR005565">
    <property type="entry name" value="Hemolysn_activator_HlyB_C"/>
</dbReference>
<evidence type="ECO:0000259" key="5">
    <source>
        <dbReference type="Pfam" id="PF08479"/>
    </source>
</evidence>
<dbReference type="GO" id="GO:0046819">
    <property type="term" value="P:protein secretion by the type V secretion system"/>
    <property type="evidence" value="ECO:0007669"/>
    <property type="project" value="TreeGrafter"/>
</dbReference>
<keyword evidence="3" id="KW-0998">Cell outer membrane</keyword>
<dbReference type="PANTHER" id="PTHR34597">
    <property type="entry name" value="SLR1661 PROTEIN"/>
    <property type="match status" value="1"/>
</dbReference>
<dbReference type="Gene3D" id="3.10.20.310">
    <property type="entry name" value="membrane protein fhac"/>
    <property type="match status" value="1"/>
</dbReference>
<dbReference type="EMBL" id="JACAOZ010000006">
    <property type="protein sequence ID" value="NVZ55840.1"/>
    <property type="molecule type" value="Genomic_DNA"/>
</dbReference>
<dbReference type="PANTHER" id="PTHR34597:SF1">
    <property type="entry name" value="HEME_HEMOPEXIN TRANSPORTER PROTEIN HUXB"/>
    <property type="match status" value="1"/>
</dbReference>
<feature type="domain" description="Polypeptide-transport-associated ShlB-type" evidence="5">
    <location>
        <begin position="20"/>
        <end position="94"/>
    </location>
</feature>
<feature type="domain" description="Haemolysin activator HlyB C-terminal" evidence="4">
    <location>
        <begin position="168"/>
        <end position="248"/>
    </location>
</feature>
<evidence type="ECO:0000259" key="4">
    <source>
        <dbReference type="Pfam" id="PF03865"/>
    </source>
</evidence>
<evidence type="ECO:0000256" key="2">
    <source>
        <dbReference type="ARBA" id="ARBA00022692"/>
    </source>
</evidence>
<sequence length="270" mass="29188">MQDNATQPPIDTQDATTTVRLERVRFDGAQALSEDELQRAVLPWLQRDLTLAELHAMMAAVEQLYQVRGYLAVSVVLPVQTMQEGELRLRVTVGRYQPPSVVTQNSREQAFLNALVVRATCKQACDGQTLIETAQVDRALYLVNDLSGVSARGTLKAGDLPATSAFGVNVAPIKRVGGYLDMNNFGNAYTGREVLNAGAQLNSALLVGDQFTLDCVISLEALQHATGLQQVSAKYSLPIGTLGTRLGGGFSHLEYRLNQTVRVAGCTRPG</sequence>
<name>A0A7Y7RPD0_9PSED</name>
<dbReference type="GO" id="GO:0098046">
    <property type="term" value="C:type V protein secretion system complex"/>
    <property type="evidence" value="ECO:0007669"/>
    <property type="project" value="TreeGrafter"/>
</dbReference>
<dbReference type="InterPro" id="IPR013686">
    <property type="entry name" value="Polypept-transport_assoc_ShlB"/>
</dbReference>
<comment type="caution">
    <text evidence="6">The sequence shown here is derived from an EMBL/GenBank/DDBJ whole genome shotgun (WGS) entry which is preliminary data.</text>
</comment>
<dbReference type="AlphaFoldDB" id="A0A7Y7RPD0"/>
<evidence type="ECO:0000313" key="6">
    <source>
        <dbReference type="EMBL" id="NVZ55840.1"/>
    </source>
</evidence>
<dbReference type="RefSeq" id="WP_177033052.1">
    <property type="nucleotide sequence ID" value="NZ_JACAOZ010000006.1"/>
</dbReference>
<evidence type="ECO:0000256" key="3">
    <source>
        <dbReference type="ARBA" id="ARBA00023237"/>
    </source>
</evidence>
<gene>
    <name evidence="6" type="ORF">HX797_06140</name>
</gene>
<accession>A0A7Y7RPD0</accession>
<dbReference type="GO" id="GO:0008320">
    <property type="term" value="F:protein transmembrane transporter activity"/>
    <property type="evidence" value="ECO:0007669"/>
    <property type="project" value="TreeGrafter"/>
</dbReference>
<keyword evidence="1" id="KW-1134">Transmembrane beta strand</keyword>
<dbReference type="Pfam" id="PF03865">
    <property type="entry name" value="ShlB"/>
    <property type="match status" value="1"/>
</dbReference>
<protein>
    <submittedName>
        <fullName evidence="6">ShlB/FhaC/HecB family hemolysin secretion/activation protein</fullName>
    </submittedName>
</protein>
<keyword evidence="2" id="KW-0812">Transmembrane</keyword>
<evidence type="ECO:0000256" key="1">
    <source>
        <dbReference type="ARBA" id="ARBA00022452"/>
    </source>
</evidence>
<dbReference type="Gene3D" id="2.40.160.50">
    <property type="entry name" value="membrane protein fhac: a member of the omp85/tpsb transporter family"/>
    <property type="match status" value="1"/>
</dbReference>